<keyword evidence="3 9" id="KW-0808">Transferase</keyword>
<evidence type="ECO:0000256" key="4">
    <source>
        <dbReference type="ARBA" id="ARBA00022695"/>
    </source>
</evidence>
<comment type="catalytic activity">
    <reaction evidence="9">
        <text>alpha-D-glucose 1-phosphate + ATP + H(+) = ADP-alpha-D-glucose + diphosphate</text>
        <dbReference type="Rhea" id="RHEA:12120"/>
        <dbReference type="ChEBI" id="CHEBI:15378"/>
        <dbReference type="ChEBI" id="CHEBI:30616"/>
        <dbReference type="ChEBI" id="CHEBI:33019"/>
        <dbReference type="ChEBI" id="CHEBI:57498"/>
        <dbReference type="ChEBI" id="CHEBI:58601"/>
        <dbReference type="EC" id="2.7.7.27"/>
    </reaction>
</comment>
<dbReference type="InterPro" id="IPR023049">
    <property type="entry name" value="GlgC_bac"/>
</dbReference>
<evidence type="ECO:0000313" key="12">
    <source>
        <dbReference type="EMBL" id="EFQ24203.1"/>
    </source>
</evidence>
<dbReference type="HAMAP" id="MF_00624">
    <property type="entry name" value="GlgC"/>
    <property type="match status" value="1"/>
</dbReference>
<name>E3CVL2_9BACT</name>
<evidence type="ECO:0000256" key="1">
    <source>
        <dbReference type="ARBA" id="ARBA00010443"/>
    </source>
</evidence>
<feature type="binding site" evidence="9">
    <location>
        <position position="104"/>
    </location>
    <ligand>
        <name>alpha-D-glucose 1-phosphate</name>
        <dbReference type="ChEBI" id="CHEBI:58601"/>
    </ligand>
</feature>
<evidence type="ECO:0000256" key="5">
    <source>
        <dbReference type="ARBA" id="ARBA00022741"/>
    </source>
</evidence>
<evidence type="ECO:0000256" key="9">
    <source>
        <dbReference type="HAMAP-Rule" id="MF_00624"/>
    </source>
</evidence>
<gene>
    <name evidence="9" type="primary">glgC</name>
    <name evidence="12" type="ORF">Apau_1787</name>
</gene>
<dbReference type="InterPro" id="IPR005836">
    <property type="entry name" value="ADP_Glu_pyroP_CS"/>
</dbReference>
<keyword evidence="4 9" id="KW-0548">Nucleotidyltransferase</keyword>
<dbReference type="InterPro" id="IPR011831">
    <property type="entry name" value="ADP-Glc_PPase"/>
</dbReference>
<evidence type="ECO:0000256" key="7">
    <source>
        <dbReference type="ARBA" id="ARBA00023056"/>
    </source>
</evidence>
<keyword evidence="7 9" id="KW-0320">Glycogen biosynthesis</keyword>
<dbReference type="Proteomes" id="UP000005096">
    <property type="component" value="Chromosome"/>
</dbReference>
<keyword evidence="6 9" id="KW-0067">ATP-binding</keyword>
<dbReference type="PANTHER" id="PTHR43523">
    <property type="entry name" value="GLUCOSE-1-PHOSPHATE ADENYLYLTRANSFERASE-RELATED"/>
    <property type="match status" value="1"/>
</dbReference>
<comment type="subunit">
    <text evidence="9">Homotetramer.</text>
</comment>
<dbReference type="InterPro" id="IPR056818">
    <property type="entry name" value="GlmU/GlgC-like_hexapep"/>
</dbReference>
<proteinExistence type="inferred from homology"/>
<feature type="binding site" evidence="9">
    <location>
        <position position="169"/>
    </location>
    <ligand>
        <name>alpha-D-glucose 1-phosphate</name>
        <dbReference type="ChEBI" id="CHEBI:58601"/>
    </ligand>
</feature>
<evidence type="ECO:0000256" key="2">
    <source>
        <dbReference type="ARBA" id="ARBA00022600"/>
    </source>
</evidence>
<dbReference type="HOGENOM" id="CLU_029499_14_1_0"/>
<dbReference type="OrthoDB" id="9801810at2"/>
<dbReference type="SUPFAM" id="SSF51161">
    <property type="entry name" value="Trimeric LpxA-like enzymes"/>
    <property type="match status" value="1"/>
</dbReference>
<dbReference type="CDD" id="cd04651">
    <property type="entry name" value="LbH_G1P_AT_C"/>
    <property type="match status" value="1"/>
</dbReference>
<dbReference type="Gene3D" id="3.90.550.10">
    <property type="entry name" value="Spore Coat Polysaccharide Biosynthesis Protein SpsA, Chain A"/>
    <property type="match status" value="1"/>
</dbReference>
<protein>
    <recommendedName>
        <fullName evidence="9">Glucose-1-phosphate adenylyltransferase</fullName>
        <ecNumber evidence="9">2.7.7.27</ecNumber>
    </recommendedName>
    <alternativeName>
        <fullName evidence="9">ADP-glucose pyrophosphorylase</fullName>
        <shortName evidence="9">ADPGlc PPase</shortName>
    </alternativeName>
    <alternativeName>
        <fullName evidence="9">ADP-glucose synthase</fullName>
    </alternativeName>
</protein>
<keyword evidence="5 9" id="KW-0547">Nucleotide-binding</keyword>
<dbReference type="NCBIfam" id="TIGR02091">
    <property type="entry name" value="glgC"/>
    <property type="match status" value="1"/>
</dbReference>
<dbReference type="Pfam" id="PF00483">
    <property type="entry name" value="NTP_transferase"/>
    <property type="match status" value="1"/>
</dbReference>
<reference evidence="12 13" key="1">
    <citation type="journal article" date="2010" name="Stand. Genomic Sci.">
        <title>Non-contiguous finished genome sequence of Aminomonas paucivorans type strain (GLU-3).</title>
        <authorList>
            <person name="Pitluck S."/>
            <person name="Yasawong M."/>
            <person name="Held B."/>
            <person name="Lapidus A."/>
            <person name="Nolan M."/>
            <person name="Copeland A."/>
            <person name="Lucas S."/>
            <person name="Del Rio T.G."/>
            <person name="Tice H."/>
            <person name="Cheng J.F."/>
            <person name="Chertkov O."/>
            <person name="Goodwin L."/>
            <person name="Tapia R."/>
            <person name="Han C."/>
            <person name="Liolios K."/>
            <person name="Ivanova N."/>
            <person name="Mavromatis K."/>
            <person name="Ovchinnikova G."/>
            <person name="Pati A."/>
            <person name="Chen A."/>
            <person name="Palaniappan K."/>
            <person name="Land M."/>
            <person name="Hauser L."/>
            <person name="Chang Y.J."/>
            <person name="Jeffries C.D."/>
            <person name="Pukall R."/>
            <person name="Spring S."/>
            <person name="Rohde M."/>
            <person name="Sikorski J."/>
            <person name="Goker M."/>
            <person name="Woyke T."/>
            <person name="Bristow J."/>
            <person name="Eisen J.A."/>
            <person name="Markowitz V."/>
            <person name="Hugenholtz P."/>
            <person name="Kyrpides N.C."/>
            <person name="Klenk H.P."/>
        </authorList>
    </citation>
    <scope>NUCLEOTIDE SEQUENCE [LARGE SCALE GENOMIC DNA]</scope>
    <source>
        <strain evidence="12 13">DSM 12260</strain>
    </source>
</reference>
<organism evidence="12 13">
    <name type="scientific">Aminomonas paucivorans DSM 12260</name>
    <dbReference type="NCBI Taxonomy" id="584708"/>
    <lineage>
        <taxon>Bacteria</taxon>
        <taxon>Thermotogati</taxon>
        <taxon>Synergistota</taxon>
        <taxon>Synergistia</taxon>
        <taxon>Synergistales</taxon>
        <taxon>Synergistaceae</taxon>
        <taxon>Aminomonas</taxon>
    </lineage>
</organism>
<evidence type="ECO:0000256" key="3">
    <source>
        <dbReference type="ARBA" id="ARBA00022679"/>
    </source>
</evidence>
<comment type="function">
    <text evidence="9">Involved in the biosynthesis of ADP-glucose, a building block required for the elongation reactions to produce glycogen. Catalyzes the reaction between ATP and alpha-D-glucose 1-phosphate (G1P) to produce pyrophosphate and ADP-Glc.</text>
</comment>
<evidence type="ECO:0000259" key="10">
    <source>
        <dbReference type="Pfam" id="PF00483"/>
    </source>
</evidence>
<dbReference type="CDD" id="cd02508">
    <property type="entry name" value="ADP_Glucose_PP"/>
    <property type="match status" value="1"/>
</dbReference>
<sequence>MILGKYGRVLGIVLAGGKGERLMPLTRYRAKPAVPFAAKYRIVDFALSNLVNSGLFSIYCLVQFKSQSLNEHIERGWQFGTALRGRDYFITVVPAQMWTGERWYEGTADAVFQNLHLVTLYDADRVCIFAADHIYKMDVEQMLQYHVDNHADVTVAANVVPVSEARSFGCIAVDETGRIVDFVEKPAVPPEIPGRPGFSYASMGNYIFEREVLEEAILEDNRIEGSSHDFGRDILPRVFKRCRMMAYDFPSNVLPGDDRPYWKDVGTIKAYFDAHMDLLQHPSDLTLYNPHWPIRTVSFADPPGFTYPDKGQSCSVVGTLRAEGSRVLGSIVHRSVLSRNCIIHAGAVLEECIVGQGVVVGENCKLRRVILDAYNVVPPNTVIGYNRDIDAERYHLDGDSGIVVLSMPKIQLRKNLRLPLEDQITTAIEGF</sequence>
<comment type="pathway">
    <text evidence="9">Glycan biosynthesis; glycogen biosynthesis.</text>
</comment>
<dbReference type="PROSITE" id="PS00810">
    <property type="entry name" value="ADP_GLC_PYROPHOSPH_3"/>
    <property type="match status" value="1"/>
</dbReference>
<evidence type="ECO:0000313" key="13">
    <source>
        <dbReference type="Proteomes" id="UP000005096"/>
    </source>
</evidence>
<dbReference type="GO" id="GO:0005978">
    <property type="term" value="P:glycogen biosynthetic process"/>
    <property type="evidence" value="ECO:0007669"/>
    <property type="project" value="UniProtKB-UniRule"/>
</dbReference>
<evidence type="ECO:0000259" key="11">
    <source>
        <dbReference type="Pfam" id="PF24894"/>
    </source>
</evidence>
<dbReference type="InterPro" id="IPR011004">
    <property type="entry name" value="Trimer_LpxA-like_sf"/>
</dbReference>
<dbReference type="InterPro" id="IPR029044">
    <property type="entry name" value="Nucleotide-diphossugar_trans"/>
</dbReference>
<dbReference type="UniPathway" id="UPA00164"/>
<dbReference type="eggNOG" id="COG0448">
    <property type="taxonomic scope" value="Bacteria"/>
</dbReference>
<feature type="binding site" evidence="9">
    <location>
        <position position="202"/>
    </location>
    <ligand>
        <name>alpha-D-glucose 1-phosphate</name>
        <dbReference type="ChEBI" id="CHEBI:58601"/>
    </ligand>
</feature>
<dbReference type="EC" id="2.7.7.27" evidence="9"/>
<feature type="site" description="Could play a key role in the communication between the regulatory and the substrate sites" evidence="9">
    <location>
        <position position="63"/>
    </location>
</feature>
<dbReference type="RefSeq" id="WP_006301431.1">
    <property type="nucleotide sequence ID" value="NZ_CM001022.1"/>
</dbReference>
<dbReference type="PROSITE" id="PS00809">
    <property type="entry name" value="ADP_GLC_PYROPHOSPH_2"/>
    <property type="match status" value="1"/>
</dbReference>
<feature type="domain" description="Nucleotidyl transferase" evidence="10">
    <location>
        <begin position="11"/>
        <end position="280"/>
    </location>
</feature>
<dbReference type="STRING" id="584708.Apau_1787"/>
<dbReference type="AlphaFoldDB" id="E3CVL2"/>
<feature type="domain" description="Glucose-1-phosphate adenylyltransferase/Bifunctional protein GlmU-like C-terminal hexapeptide" evidence="11">
    <location>
        <begin position="303"/>
        <end position="404"/>
    </location>
</feature>
<dbReference type="PANTHER" id="PTHR43523:SF2">
    <property type="entry name" value="GLUCOSE-1-PHOSPHATE ADENYLYLTRANSFERASE"/>
    <property type="match status" value="1"/>
</dbReference>
<dbReference type="GO" id="GO:0005524">
    <property type="term" value="F:ATP binding"/>
    <property type="evidence" value="ECO:0007669"/>
    <property type="project" value="UniProtKB-KW"/>
</dbReference>
<dbReference type="InterPro" id="IPR005835">
    <property type="entry name" value="NTP_transferase_dom"/>
</dbReference>
<dbReference type="EMBL" id="CM001022">
    <property type="protein sequence ID" value="EFQ24203.1"/>
    <property type="molecule type" value="Genomic_DNA"/>
</dbReference>
<keyword evidence="13" id="KW-1185">Reference proteome</keyword>
<evidence type="ECO:0000256" key="6">
    <source>
        <dbReference type="ARBA" id="ARBA00022840"/>
    </source>
</evidence>
<keyword evidence="2 9" id="KW-0321">Glycogen metabolism</keyword>
<keyword evidence="8 9" id="KW-0119">Carbohydrate metabolism</keyword>
<dbReference type="SUPFAM" id="SSF53448">
    <property type="entry name" value="Nucleotide-diphospho-sugar transferases"/>
    <property type="match status" value="1"/>
</dbReference>
<accession>E3CVL2</accession>
<dbReference type="GO" id="GO:0008878">
    <property type="term" value="F:glucose-1-phosphate adenylyltransferase activity"/>
    <property type="evidence" value="ECO:0007669"/>
    <property type="project" value="UniProtKB-UniRule"/>
</dbReference>
<comment type="similarity">
    <text evidence="1 9">Belongs to the bacterial/plant glucose-1-phosphate adenylyltransferase family.</text>
</comment>
<feature type="site" description="Could play a key role in the communication between the regulatory and the substrate sites" evidence="9">
    <location>
        <position position="103"/>
    </location>
</feature>
<dbReference type="Pfam" id="PF24894">
    <property type="entry name" value="Hexapep_GlmU"/>
    <property type="match status" value="1"/>
</dbReference>
<dbReference type="NCBIfam" id="NF002023">
    <property type="entry name" value="PRK00844.1"/>
    <property type="match status" value="1"/>
</dbReference>
<evidence type="ECO:0000256" key="8">
    <source>
        <dbReference type="ARBA" id="ARBA00023277"/>
    </source>
</evidence>
<dbReference type="PaxDb" id="584708-Apau_1787"/>
<dbReference type="Gene3D" id="2.160.10.10">
    <property type="entry name" value="Hexapeptide repeat proteins"/>
    <property type="match status" value="1"/>
</dbReference>
<feature type="binding site" evidence="9">
    <location>
        <begin position="184"/>
        <end position="185"/>
    </location>
    <ligand>
        <name>alpha-D-glucose 1-phosphate</name>
        <dbReference type="ChEBI" id="CHEBI:58601"/>
    </ligand>
</feature>